<sequence length="313" mass="36155">MWSWLLILYTVYVPIFSCLWIVEMGFVLFYRKEFSSSYYFFFVLCGALSLINELVINFGTRLPLFPEVNSFFGTISWIQHGPFPTLLYAVGHFFGGAHETVNILTSINRATAIMIPQSHDKIWKYGIPISCVIVIIVGVAGSWHLFDSTAIFFPFLFDGEVYFTMFQGYNKHPEISDTRNAVIVALVSPSISVPLYAIAICFLRKKWKIKLIRTEFSLLLLGLSSVILSLPIAFHQLYAYIRGKSLTQNEIMTLYRMLPWLFDLRFFSPTVLVLITDSKMRRKLAALFVFRNKRSQFRHNRTVTTITSSVVRR</sequence>
<dbReference type="PANTHER" id="PTHR31627">
    <property type="entry name" value="SERPENTINE RECEPTOR CLASS GAMMA-RELATED"/>
    <property type="match status" value="1"/>
</dbReference>
<evidence type="ECO:0000256" key="3">
    <source>
        <dbReference type="ARBA" id="ARBA00022692"/>
    </source>
</evidence>
<gene>
    <name evidence="7" type="primary">WBGene00277988</name>
</gene>
<evidence type="ECO:0000256" key="4">
    <source>
        <dbReference type="ARBA" id="ARBA00022989"/>
    </source>
</evidence>
<keyword evidence="4 6" id="KW-1133">Transmembrane helix</keyword>
<dbReference type="AlphaFoldDB" id="A0A2A6BC38"/>
<dbReference type="Pfam" id="PF02118">
    <property type="entry name" value="Srg"/>
    <property type="match status" value="1"/>
</dbReference>
<evidence type="ECO:0000313" key="8">
    <source>
        <dbReference type="Proteomes" id="UP000005239"/>
    </source>
</evidence>
<evidence type="ECO:0000256" key="6">
    <source>
        <dbReference type="RuleBase" id="RU280813"/>
    </source>
</evidence>
<dbReference type="GO" id="GO:0004888">
    <property type="term" value="F:transmembrane signaling receptor activity"/>
    <property type="evidence" value="ECO:0007669"/>
    <property type="project" value="InterPro"/>
</dbReference>
<comment type="similarity">
    <text evidence="2 6">Belongs to the nematode receptor-like protein srg family.</text>
</comment>
<dbReference type="PANTHER" id="PTHR31627:SF42">
    <property type="entry name" value="G_PROTEIN_RECEP_F1_2 DOMAIN-CONTAINING PROTEIN-RELATED"/>
    <property type="match status" value="1"/>
</dbReference>
<keyword evidence="3 6" id="KW-0812">Transmembrane</keyword>
<evidence type="ECO:0000256" key="1">
    <source>
        <dbReference type="ARBA" id="ARBA00004141"/>
    </source>
</evidence>
<dbReference type="InterPro" id="IPR051119">
    <property type="entry name" value="Nematode_SR-like"/>
</dbReference>
<evidence type="ECO:0000313" key="7">
    <source>
        <dbReference type="EnsemblMetazoa" id="PPA39619.1"/>
    </source>
</evidence>
<name>A0A2A6BC38_PRIPA</name>
<organism evidence="7 8">
    <name type="scientific">Pristionchus pacificus</name>
    <name type="common">Parasitic nematode worm</name>
    <dbReference type="NCBI Taxonomy" id="54126"/>
    <lineage>
        <taxon>Eukaryota</taxon>
        <taxon>Metazoa</taxon>
        <taxon>Ecdysozoa</taxon>
        <taxon>Nematoda</taxon>
        <taxon>Chromadorea</taxon>
        <taxon>Rhabditida</taxon>
        <taxon>Rhabditina</taxon>
        <taxon>Diplogasteromorpha</taxon>
        <taxon>Diplogasteroidea</taxon>
        <taxon>Neodiplogasteridae</taxon>
        <taxon>Pristionchus</taxon>
    </lineage>
</organism>
<dbReference type="InterPro" id="IPR000609">
    <property type="entry name" value="7TM_GPCR_serpentine_rcpt_Srg"/>
</dbReference>
<evidence type="ECO:0000256" key="5">
    <source>
        <dbReference type="ARBA" id="ARBA00023136"/>
    </source>
</evidence>
<evidence type="ECO:0000256" key="2">
    <source>
        <dbReference type="ARBA" id="ARBA00005692"/>
    </source>
</evidence>
<feature type="transmembrane region" description="Helical" evidence="6">
    <location>
        <begin position="86"/>
        <end position="104"/>
    </location>
</feature>
<accession>A0A8R1USD3</accession>
<feature type="transmembrane region" description="Helical" evidence="6">
    <location>
        <begin position="37"/>
        <end position="56"/>
    </location>
</feature>
<reference evidence="8" key="1">
    <citation type="journal article" date="2008" name="Nat. Genet.">
        <title>The Pristionchus pacificus genome provides a unique perspective on nematode lifestyle and parasitism.</title>
        <authorList>
            <person name="Dieterich C."/>
            <person name="Clifton S.W."/>
            <person name="Schuster L.N."/>
            <person name="Chinwalla A."/>
            <person name="Delehaunty K."/>
            <person name="Dinkelacker I."/>
            <person name="Fulton L."/>
            <person name="Fulton R."/>
            <person name="Godfrey J."/>
            <person name="Minx P."/>
            <person name="Mitreva M."/>
            <person name="Roeseler W."/>
            <person name="Tian H."/>
            <person name="Witte H."/>
            <person name="Yang S.P."/>
            <person name="Wilson R.K."/>
            <person name="Sommer R.J."/>
        </authorList>
    </citation>
    <scope>NUCLEOTIDE SEQUENCE [LARGE SCALE GENOMIC DNA]</scope>
    <source>
        <strain evidence="8">PS312</strain>
    </source>
</reference>
<keyword evidence="8" id="KW-1185">Reference proteome</keyword>
<dbReference type="EnsemblMetazoa" id="PPA39619.1">
    <property type="protein sequence ID" value="PPA39619.1"/>
    <property type="gene ID" value="WBGene00277988"/>
</dbReference>
<feature type="transmembrane region" description="Helical" evidence="6">
    <location>
        <begin position="125"/>
        <end position="146"/>
    </location>
</feature>
<dbReference type="GO" id="GO:0007606">
    <property type="term" value="P:sensory perception of chemical stimulus"/>
    <property type="evidence" value="ECO:0007669"/>
    <property type="project" value="UniProtKB-UniRule"/>
</dbReference>
<feature type="transmembrane region" description="Helical" evidence="6">
    <location>
        <begin position="216"/>
        <end position="237"/>
    </location>
</feature>
<accession>A0A2A6BC38</accession>
<feature type="transmembrane region" description="Helical" evidence="6">
    <location>
        <begin position="257"/>
        <end position="275"/>
    </location>
</feature>
<feature type="transmembrane region" description="Helical" evidence="6">
    <location>
        <begin position="181"/>
        <end position="204"/>
    </location>
</feature>
<comment type="subcellular location">
    <subcellularLocation>
        <location evidence="1">Membrane</location>
        <topology evidence="1">Multi-pass membrane protein</topology>
    </subcellularLocation>
</comment>
<reference evidence="7" key="2">
    <citation type="submission" date="2022-06" db="UniProtKB">
        <authorList>
            <consortium name="EnsemblMetazoa"/>
        </authorList>
    </citation>
    <scope>IDENTIFICATION</scope>
    <source>
        <strain evidence="7">PS312</strain>
    </source>
</reference>
<dbReference type="Proteomes" id="UP000005239">
    <property type="component" value="Unassembled WGS sequence"/>
</dbReference>
<proteinExistence type="inferred from homology"/>
<keyword evidence="5 6" id="KW-0472">Membrane</keyword>
<protein>
    <recommendedName>
        <fullName evidence="6">Serpentine receptor class gamma</fullName>
    </recommendedName>
</protein>
<dbReference type="GO" id="GO:0016020">
    <property type="term" value="C:membrane"/>
    <property type="evidence" value="ECO:0007669"/>
    <property type="project" value="UniProtKB-SubCell"/>
</dbReference>
<feature type="transmembrane region" description="Helical" evidence="6">
    <location>
        <begin position="6"/>
        <end position="30"/>
    </location>
</feature>